<organism evidence="1 2">
    <name type="scientific">Sutterella wadsworthensis 2_1_59BFAA</name>
    <dbReference type="NCBI Taxonomy" id="742823"/>
    <lineage>
        <taxon>Bacteria</taxon>
        <taxon>Pseudomonadati</taxon>
        <taxon>Pseudomonadota</taxon>
        <taxon>Betaproteobacteria</taxon>
        <taxon>Burkholderiales</taxon>
        <taxon>Sutterellaceae</taxon>
        <taxon>Sutterella</taxon>
    </lineage>
</organism>
<evidence type="ECO:0000313" key="2">
    <source>
        <dbReference type="Proteomes" id="UP000005835"/>
    </source>
</evidence>
<reference evidence="1 2" key="1">
    <citation type="submission" date="2012-05" db="EMBL/GenBank/DDBJ databases">
        <title>The Genome Sequence of Sutterella wadsworthensis 2_1_59BFAA.</title>
        <authorList>
            <consortium name="The Broad Institute Genome Sequencing Platform"/>
            <person name="Earl A."/>
            <person name="Ward D."/>
            <person name="Feldgarden M."/>
            <person name="Gevers D."/>
            <person name="Daigneault M."/>
            <person name="Strauss J."/>
            <person name="Allen-Vercoe E."/>
            <person name="Walker B."/>
            <person name="Young S.K."/>
            <person name="Zeng Q."/>
            <person name="Gargeya S."/>
            <person name="Fitzgerald M."/>
            <person name="Haas B."/>
            <person name="Abouelleil A."/>
            <person name="Alvarado L."/>
            <person name="Arachchi H.M."/>
            <person name="Berlin A.M."/>
            <person name="Chapman S.B."/>
            <person name="Goldberg J."/>
            <person name="Griggs A."/>
            <person name="Gujja S."/>
            <person name="Hansen M."/>
            <person name="Howarth C."/>
            <person name="Imamovic A."/>
            <person name="Larimer J."/>
            <person name="McCowen C."/>
            <person name="Montmayeur A."/>
            <person name="Murphy C."/>
            <person name="Neiman D."/>
            <person name="Pearson M."/>
            <person name="Priest M."/>
            <person name="Roberts A."/>
            <person name="Saif S."/>
            <person name="Shea T."/>
            <person name="Sisk P."/>
            <person name="Sykes S."/>
            <person name="Wortman J."/>
            <person name="Nusbaum C."/>
            <person name="Birren B."/>
        </authorList>
    </citation>
    <scope>NUCLEOTIDE SEQUENCE [LARGE SCALE GENOMIC DNA]</scope>
    <source>
        <strain evidence="1 2">2_1_59BFAA</strain>
    </source>
</reference>
<comment type="caution">
    <text evidence="1">The sequence shown here is derived from an EMBL/GenBank/DDBJ whole genome shotgun (WGS) entry which is preliminary data.</text>
</comment>
<gene>
    <name evidence="1" type="ORF">HMPREF9465_01757</name>
</gene>
<dbReference type="STRING" id="742823.HMPREF9465_01757"/>
<dbReference type="PATRIC" id="fig|742823.3.peg.1753"/>
<dbReference type="AlphaFoldDB" id="K1JGK2"/>
<proteinExistence type="predicted"/>
<dbReference type="HOGENOM" id="CLU_2276039_0_0_4"/>
<dbReference type="EMBL" id="ADMG01000037">
    <property type="protein sequence ID" value="EKB30710.1"/>
    <property type="molecule type" value="Genomic_DNA"/>
</dbReference>
<accession>K1JGK2</accession>
<keyword evidence="2" id="KW-1185">Reference proteome</keyword>
<evidence type="ECO:0000313" key="1">
    <source>
        <dbReference type="EMBL" id="EKB30710.1"/>
    </source>
</evidence>
<sequence length="102" mass="11698">MWKTVFTLEKIRCLLSALQNMLDLLSELIRYQLIRINEQNPFASALLDPEPTLSRKVAVHGMFDHLRTTASGYFSCFIRAEVVNDDQLVGELQRLEASLQQS</sequence>
<name>K1JGK2_9BURK</name>
<protein>
    <submittedName>
        <fullName evidence="1">Uncharacterized protein</fullName>
    </submittedName>
</protein>
<dbReference type="Proteomes" id="UP000005835">
    <property type="component" value="Unassembled WGS sequence"/>
</dbReference>